<dbReference type="Proteomes" id="UP000001422">
    <property type="component" value="Chromosome"/>
</dbReference>
<dbReference type="InterPro" id="IPR050922">
    <property type="entry name" value="LytR/CpsA/Psr_CW_biosynth"/>
</dbReference>
<keyword evidence="5" id="KW-1185">Reference proteome</keyword>
<dbReference type="STRING" id="84588.SYNW0964"/>
<dbReference type="RefSeq" id="WP_011127829.1">
    <property type="nucleotide sequence ID" value="NC_005070.1"/>
</dbReference>
<evidence type="ECO:0000256" key="1">
    <source>
        <dbReference type="ARBA" id="ARBA00006068"/>
    </source>
</evidence>
<dbReference type="PANTHER" id="PTHR33392">
    <property type="entry name" value="POLYISOPRENYL-TEICHOIC ACID--PEPTIDOGLYCAN TEICHOIC ACID TRANSFERASE TAGU"/>
    <property type="match status" value="1"/>
</dbReference>
<feature type="transmembrane region" description="Helical" evidence="2">
    <location>
        <begin position="21"/>
        <end position="42"/>
    </location>
</feature>
<dbReference type="AlphaFoldDB" id="Q7U7L7"/>
<feature type="domain" description="Cell envelope-related transcriptional attenuator" evidence="3">
    <location>
        <begin position="96"/>
        <end position="246"/>
    </location>
</feature>
<name>Q7U7L7_PARMW</name>
<proteinExistence type="inferred from homology"/>
<evidence type="ECO:0000313" key="5">
    <source>
        <dbReference type="Proteomes" id="UP000001422"/>
    </source>
</evidence>
<dbReference type="EMBL" id="BX569691">
    <property type="protein sequence ID" value="CAE07479.1"/>
    <property type="molecule type" value="Genomic_DNA"/>
</dbReference>
<comment type="similarity">
    <text evidence="1">Belongs to the LytR/CpsA/Psr (LCP) family.</text>
</comment>
<dbReference type="SUPFAM" id="SSF56821">
    <property type="entry name" value="Prismane protein-like"/>
    <property type="match status" value="1"/>
</dbReference>
<dbReference type="eggNOG" id="COG1316">
    <property type="taxonomic scope" value="Bacteria"/>
</dbReference>
<accession>Q7U7L7</accession>
<dbReference type="PANTHER" id="PTHR33392:SF6">
    <property type="entry name" value="POLYISOPRENYL-TEICHOIC ACID--PEPTIDOGLYCAN TEICHOIC ACID TRANSFERASE TAGU"/>
    <property type="match status" value="1"/>
</dbReference>
<keyword evidence="2" id="KW-1133">Transmembrane helix</keyword>
<evidence type="ECO:0000259" key="3">
    <source>
        <dbReference type="Pfam" id="PF03816"/>
    </source>
</evidence>
<keyword evidence="2" id="KW-0472">Membrane</keyword>
<organism evidence="4 5">
    <name type="scientific">Parasynechococcus marenigrum (strain WH8102)</name>
    <dbReference type="NCBI Taxonomy" id="84588"/>
    <lineage>
        <taxon>Bacteria</taxon>
        <taxon>Bacillati</taxon>
        <taxon>Cyanobacteriota</taxon>
        <taxon>Cyanophyceae</taxon>
        <taxon>Synechococcales</taxon>
        <taxon>Prochlorococcaceae</taxon>
        <taxon>Parasynechococcus</taxon>
        <taxon>Parasynechococcus marenigrum</taxon>
    </lineage>
</organism>
<dbReference type="InterPro" id="IPR004474">
    <property type="entry name" value="LytR_CpsA_psr"/>
</dbReference>
<dbReference type="KEGG" id="syw:SYNW0964"/>
<dbReference type="GO" id="GO:0016491">
    <property type="term" value="F:oxidoreductase activity"/>
    <property type="evidence" value="ECO:0007669"/>
    <property type="project" value="InterPro"/>
</dbReference>
<sequence>MTPTQPKRLMPWLGRHPLRTVLRLAAAVVGLGATGWLLSTVWPEPDQVARTEPVAADNPTNLAPLPLGPVTLLVVGIDADQTNDPVNNAAPRGRANADAVMVVQIDAQQPLRVLQVPVELALQLPGQTTPVKLGSIWQTGGVALLSDAIRELVGLPADQPHRYVVVPRRVLRSLVDGLGDLDVILNASFQRTDKAQNYTVNLQAGRQSLNGAQAEQLARYLKDSLDDPNRRLRQQLLIRAVVEQFKGPGVMGKIPGLVDVAASAVETNLSNPEMLSLAAAVLSSPSSVNIQQLPLAKRAGKQVLRQIKAGEPLPLWPRL</sequence>
<dbReference type="Pfam" id="PF03816">
    <property type="entry name" value="LytR_cpsA_psr"/>
    <property type="match status" value="1"/>
</dbReference>
<keyword evidence="2" id="KW-0812">Transmembrane</keyword>
<reference evidence="4 5" key="1">
    <citation type="journal article" date="2003" name="Nature">
        <title>The genome of a motile marine Synechococcus.</title>
        <authorList>
            <person name="Palenik B."/>
            <person name="Brahamsha B."/>
            <person name="Larimer F."/>
            <person name="Land M."/>
            <person name="Hauser L."/>
            <person name="Chain P."/>
            <person name="Lamerdin J."/>
            <person name="Regala W."/>
            <person name="Allen E.A."/>
            <person name="McCarren J."/>
            <person name="Paulsen I."/>
            <person name="Dufresne A."/>
            <person name="Partensky F."/>
            <person name="Webb E."/>
            <person name="Waterbury J."/>
        </authorList>
    </citation>
    <scope>NUCLEOTIDE SEQUENCE [LARGE SCALE GENOMIC DNA]</scope>
    <source>
        <strain evidence="4 5">WH8102</strain>
    </source>
</reference>
<dbReference type="HOGENOM" id="CLU_839196_0_0_3"/>
<protein>
    <submittedName>
        <fullName evidence="4">Possible LytR-membrane bound transcriptional regulator</fullName>
    </submittedName>
</protein>
<dbReference type="InterPro" id="IPR011254">
    <property type="entry name" value="Prismane-like_sf"/>
</dbReference>
<dbReference type="Gene3D" id="3.40.630.190">
    <property type="entry name" value="LCP protein"/>
    <property type="match status" value="1"/>
</dbReference>
<gene>
    <name evidence="4" type="ordered locus">SYNW0964</name>
</gene>
<dbReference type="NCBIfam" id="TIGR00350">
    <property type="entry name" value="lytR_cpsA_psr"/>
    <property type="match status" value="1"/>
</dbReference>
<evidence type="ECO:0000256" key="2">
    <source>
        <dbReference type="SAM" id="Phobius"/>
    </source>
</evidence>
<evidence type="ECO:0000313" key="4">
    <source>
        <dbReference type="EMBL" id="CAE07479.1"/>
    </source>
</evidence>